<gene>
    <name evidence="3" type="ORF">H8711_00425</name>
</gene>
<dbReference type="EMBL" id="JACRST010000001">
    <property type="protein sequence ID" value="MBC8545401.1"/>
    <property type="molecule type" value="Genomic_DNA"/>
</dbReference>
<organism evidence="3 4">
    <name type="scientific">Ligaoa zhengdingensis</name>
    <dbReference type="NCBI Taxonomy" id="2763658"/>
    <lineage>
        <taxon>Bacteria</taxon>
        <taxon>Bacillati</taxon>
        <taxon>Bacillota</taxon>
        <taxon>Clostridia</taxon>
        <taxon>Eubacteriales</taxon>
        <taxon>Oscillospiraceae</taxon>
        <taxon>Ligaoa</taxon>
    </lineage>
</organism>
<evidence type="ECO:0000259" key="2">
    <source>
        <dbReference type="SMART" id="SM00363"/>
    </source>
</evidence>
<dbReference type="SUPFAM" id="SSF55174">
    <property type="entry name" value="Alpha-L RNA-binding motif"/>
    <property type="match status" value="1"/>
</dbReference>
<dbReference type="CDD" id="cd00165">
    <property type="entry name" value="S4"/>
    <property type="match status" value="1"/>
</dbReference>
<feature type="domain" description="RNA-binding S4" evidence="2">
    <location>
        <begin position="183"/>
        <end position="244"/>
    </location>
</feature>
<dbReference type="Gene3D" id="3.10.290.10">
    <property type="entry name" value="RNA-binding S4 domain"/>
    <property type="match status" value="1"/>
</dbReference>
<proteinExistence type="predicted"/>
<keyword evidence="1" id="KW-0694">RNA-binding</keyword>
<dbReference type="InterPro" id="IPR002942">
    <property type="entry name" value="S4_RNA-bd"/>
</dbReference>
<name>A0A926DVD5_9FIRM</name>
<dbReference type="Pfam" id="PF17774">
    <property type="entry name" value="YlmH_RBD"/>
    <property type="match status" value="1"/>
</dbReference>
<accession>A0A926DVD5</accession>
<sequence>MMNLQNLTQDDRYLLARVADAFRTADSNGRPKYTGFLDERQQELVKAFAAQQHFHQYLFFGGFESAARKVLGAFPDYTDLMQEPAALFDCIQPVTLRYRAQDKLSHRDFLGSLMGLNITRESVGDILVGEGIAVLFVLRPVLPIILEELAKVGRVGVRCENALPSELPLEEHFLEIKDTVSSLRLDCIVSVLTKLSREKSAALIAQGLVTQNYEIIQSNSRAVQAGDTVSIRGYGKFSVAEAGNVTRKGRIQVLCKKYL</sequence>
<dbReference type="AlphaFoldDB" id="A0A926DVD5"/>
<dbReference type="InterPro" id="IPR036986">
    <property type="entry name" value="S4_RNA-bd_sf"/>
</dbReference>
<comment type="caution">
    <text evidence="3">The sequence shown here is derived from an EMBL/GenBank/DDBJ whole genome shotgun (WGS) entry which is preliminary data.</text>
</comment>
<dbReference type="PROSITE" id="PS50889">
    <property type="entry name" value="S4"/>
    <property type="match status" value="1"/>
</dbReference>
<dbReference type="InterPro" id="IPR040591">
    <property type="entry name" value="RqcP2_RBD"/>
</dbReference>
<reference evidence="3" key="1">
    <citation type="submission" date="2020-08" db="EMBL/GenBank/DDBJ databases">
        <title>Genome public.</title>
        <authorList>
            <person name="Liu C."/>
            <person name="Sun Q."/>
        </authorList>
    </citation>
    <scope>NUCLEOTIDE SEQUENCE</scope>
    <source>
        <strain evidence="3">NSJ-31</strain>
    </source>
</reference>
<dbReference type="RefSeq" id="WP_249281554.1">
    <property type="nucleotide sequence ID" value="NZ_JACRST010000001.1"/>
</dbReference>
<evidence type="ECO:0000256" key="1">
    <source>
        <dbReference type="PROSITE-ProRule" id="PRU00182"/>
    </source>
</evidence>
<dbReference type="SMART" id="SM00363">
    <property type="entry name" value="S4"/>
    <property type="match status" value="1"/>
</dbReference>
<evidence type="ECO:0000313" key="4">
    <source>
        <dbReference type="Proteomes" id="UP000653127"/>
    </source>
</evidence>
<dbReference type="Proteomes" id="UP000653127">
    <property type="component" value="Unassembled WGS sequence"/>
</dbReference>
<dbReference type="Gene3D" id="3.30.70.330">
    <property type="match status" value="1"/>
</dbReference>
<dbReference type="Gene3D" id="3.30.1370.160">
    <property type="match status" value="1"/>
</dbReference>
<keyword evidence="4" id="KW-1185">Reference proteome</keyword>
<dbReference type="GO" id="GO:0003723">
    <property type="term" value="F:RNA binding"/>
    <property type="evidence" value="ECO:0007669"/>
    <property type="project" value="UniProtKB-KW"/>
</dbReference>
<protein>
    <submittedName>
        <fullName evidence="3">RNA-binding protein</fullName>
    </submittedName>
</protein>
<dbReference type="InterPro" id="IPR012677">
    <property type="entry name" value="Nucleotide-bd_a/b_plait_sf"/>
</dbReference>
<evidence type="ECO:0000313" key="3">
    <source>
        <dbReference type="EMBL" id="MBC8545401.1"/>
    </source>
</evidence>